<dbReference type="InterPro" id="IPR036165">
    <property type="entry name" value="YefM-like_sf"/>
</dbReference>
<sequence>MAVMTFQEKVLSPTEARSQFSRVLNEVRAGTAVIIHQSRHEDVTLVPRAFLVNLLQEMEDLSMHIESLELALDKRAKDAIRRSEEDVKAGRTVSFPDAVQVLKQRRQRRGHR</sequence>
<comment type="similarity">
    <text evidence="1">Belongs to the phD/YefM antitoxin family.</text>
</comment>
<evidence type="ECO:0000313" key="2">
    <source>
        <dbReference type="EMBL" id="TMI78331.1"/>
    </source>
</evidence>
<evidence type="ECO:0000256" key="1">
    <source>
        <dbReference type="ARBA" id="ARBA00009981"/>
    </source>
</evidence>
<dbReference type="EMBL" id="VBAO01000384">
    <property type="protein sequence ID" value="TMI78331.1"/>
    <property type="molecule type" value="Genomic_DNA"/>
</dbReference>
<reference evidence="2 3" key="1">
    <citation type="journal article" date="2019" name="Nat. Microbiol.">
        <title>Mediterranean grassland soil C-N compound turnover is dependent on rainfall and depth, and is mediated by genomically divergent microorganisms.</title>
        <authorList>
            <person name="Diamond S."/>
            <person name="Andeer P.F."/>
            <person name="Li Z."/>
            <person name="Crits-Christoph A."/>
            <person name="Burstein D."/>
            <person name="Anantharaman K."/>
            <person name="Lane K.R."/>
            <person name="Thomas B.C."/>
            <person name="Pan C."/>
            <person name="Northen T.R."/>
            <person name="Banfield J.F."/>
        </authorList>
    </citation>
    <scope>NUCLEOTIDE SEQUENCE [LARGE SCALE GENOMIC DNA]</scope>
    <source>
        <strain evidence="2">NP_7</strain>
    </source>
</reference>
<name>A0A537J439_9BACT</name>
<protein>
    <submittedName>
        <fullName evidence="2">Uncharacterized protein</fullName>
    </submittedName>
</protein>
<gene>
    <name evidence="2" type="ORF">E6H04_12665</name>
</gene>
<dbReference type="Proteomes" id="UP000320048">
    <property type="component" value="Unassembled WGS sequence"/>
</dbReference>
<proteinExistence type="inferred from homology"/>
<dbReference type="SUPFAM" id="SSF143120">
    <property type="entry name" value="YefM-like"/>
    <property type="match status" value="1"/>
</dbReference>
<accession>A0A537J439</accession>
<dbReference type="Gene3D" id="3.40.1620.10">
    <property type="entry name" value="YefM-like domain"/>
    <property type="match status" value="1"/>
</dbReference>
<organism evidence="2 3">
    <name type="scientific">Candidatus Segetimicrobium genomatis</name>
    <dbReference type="NCBI Taxonomy" id="2569760"/>
    <lineage>
        <taxon>Bacteria</taxon>
        <taxon>Bacillati</taxon>
        <taxon>Candidatus Sysuimicrobiota</taxon>
        <taxon>Candidatus Sysuimicrobiia</taxon>
        <taxon>Candidatus Sysuimicrobiales</taxon>
        <taxon>Candidatus Segetimicrobiaceae</taxon>
        <taxon>Candidatus Segetimicrobium</taxon>
    </lineage>
</organism>
<comment type="caution">
    <text evidence="2">The sequence shown here is derived from an EMBL/GenBank/DDBJ whole genome shotgun (WGS) entry which is preliminary data.</text>
</comment>
<dbReference type="AlphaFoldDB" id="A0A537J439"/>
<evidence type="ECO:0000313" key="3">
    <source>
        <dbReference type="Proteomes" id="UP000320048"/>
    </source>
</evidence>